<feature type="domain" description="FAD dependent oxidoreductase" evidence="2">
    <location>
        <begin position="12"/>
        <end position="316"/>
    </location>
</feature>
<dbReference type="Proteomes" id="UP000006365">
    <property type="component" value="Chromosome"/>
</dbReference>
<dbReference type="RefSeq" id="WP_015723072.1">
    <property type="nucleotide sequence ID" value="NC_014972.1"/>
</dbReference>
<sequence>MSSESGTESRFDAIIIGGGFYGCCIALVLRNFCDRILLVDKEKDLLLRASAINQARVHTGYHYPRSLVTAIRSFVNFPRFLLDFKGCIYDEFVKLYAIARRGSKVNAFQFHETFKRIGAPIEIAPVRYTKLFNADTIEEVFLVREVAFDAAKLREILRERLDRAGIELSMETEVHKVAGNQEGFVDILLSNGLRFTAGKVFNCTYSRINTLLKNSGLPLLSLKHELTEMPLVEMPEELKNVGITVMDGPFFSLMPYPSLNLHSFPHVRYTPHYEWRDMEQCIDGHQLLRTADLKTHFPFMVKDAARYMPLIGEVRYKKSLFEVKTVLVQNEIDDGRPILFRRDHGLKNFSTVMGGKIDNIYDVLEMIGEIKEYAGYSPKGLLRYLKNDGLVKSQKSGNHVS</sequence>
<name>A0A7U3YJL6_DESPD</name>
<dbReference type="InterPro" id="IPR036188">
    <property type="entry name" value="FAD/NAD-bd_sf"/>
</dbReference>
<organism evidence="3 4">
    <name type="scientific">Desulfobulbus propionicus (strain ATCC 33891 / DSM 2032 / VKM B-1956 / 1pr3)</name>
    <dbReference type="NCBI Taxonomy" id="577650"/>
    <lineage>
        <taxon>Bacteria</taxon>
        <taxon>Pseudomonadati</taxon>
        <taxon>Thermodesulfobacteriota</taxon>
        <taxon>Desulfobulbia</taxon>
        <taxon>Desulfobulbales</taxon>
        <taxon>Desulfobulbaceae</taxon>
        <taxon>Desulfobulbus</taxon>
    </lineage>
</organism>
<dbReference type="AlphaFoldDB" id="A0A7U3YJL6"/>
<feature type="transmembrane region" description="Helical" evidence="1">
    <location>
        <begin position="13"/>
        <end position="33"/>
    </location>
</feature>
<dbReference type="SUPFAM" id="SSF51905">
    <property type="entry name" value="FAD/NAD(P)-binding domain"/>
    <property type="match status" value="1"/>
</dbReference>
<keyword evidence="1" id="KW-0812">Transmembrane</keyword>
<dbReference type="Gene3D" id="3.30.9.10">
    <property type="entry name" value="D-Amino Acid Oxidase, subunit A, domain 2"/>
    <property type="match status" value="1"/>
</dbReference>
<keyword evidence="1" id="KW-1133">Transmembrane helix</keyword>
<dbReference type="InterPro" id="IPR006076">
    <property type="entry name" value="FAD-dep_OxRdtase"/>
</dbReference>
<evidence type="ECO:0000313" key="3">
    <source>
        <dbReference type="EMBL" id="ADW16525.1"/>
    </source>
</evidence>
<protein>
    <submittedName>
        <fullName evidence="3">FAD dependent oxidoreductase</fullName>
    </submittedName>
</protein>
<evidence type="ECO:0000259" key="2">
    <source>
        <dbReference type="Pfam" id="PF01266"/>
    </source>
</evidence>
<keyword evidence="4" id="KW-1185">Reference proteome</keyword>
<reference evidence="3 4" key="1">
    <citation type="journal article" date="2011" name="Stand. Genomic Sci.">
        <title>Complete genome sequence of Desulfobulbus propionicus type strain (1pr3).</title>
        <authorList>
            <person name="Pagani I."/>
            <person name="Lapidus A."/>
            <person name="Nolan M."/>
            <person name="Lucas S."/>
            <person name="Hammon N."/>
            <person name="Deshpande S."/>
            <person name="Cheng J.F."/>
            <person name="Chertkov O."/>
            <person name="Davenport K."/>
            <person name="Tapia R."/>
            <person name="Han C."/>
            <person name="Goodwin L."/>
            <person name="Pitluck S."/>
            <person name="Liolios K."/>
            <person name="Mavromatis K."/>
            <person name="Ivanova N."/>
            <person name="Mikhailova N."/>
            <person name="Pati A."/>
            <person name="Chen A."/>
            <person name="Palaniappan K."/>
            <person name="Land M."/>
            <person name="Hauser L."/>
            <person name="Chang Y.J."/>
            <person name="Jeffries C.D."/>
            <person name="Detter J.C."/>
            <person name="Brambilla E."/>
            <person name="Kannan K.P."/>
            <person name="Djao O.D."/>
            <person name="Rohde M."/>
            <person name="Pukall R."/>
            <person name="Spring S."/>
            <person name="Goker M."/>
            <person name="Sikorski J."/>
            <person name="Woyke T."/>
            <person name="Bristow J."/>
            <person name="Eisen J.A."/>
            <person name="Markowitz V."/>
            <person name="Hugenholtz P."/>
            <person name="Kyrpides N.C."/>
            <person name="Klenk H.P."/>
        </authorList>
    </citation>
    <scope>NUCLEOTIDE SEQUENCE [LARGE SCALE GENOMIC DNA]</scope>
    <source>
        <strain evidence="4">ATCC 33891 / DSM 2032 / 1pr3</strain>
    </source>
</reference>
<dbReference type="EMBL" id="CP002364">
    <property type="protein sequence ID" value="ADW16525.1"/>
    <property type="molecule type" value="Genomic_DNA"/>
</dbReference>
<dbReference type="Gene3D" id="3.50.50.60">
    <property type="entry name" value="FAD/NAD(P)-binding domain"/>
    <property type="match status" value="1"/>
</dbReference>
<proteinExistence type="predicted"/>
<accession>A0A7U3YJL6</accession>
<dbReference type="Pfam" id="PF01266">
    <property type="entry name" value="DAO"/>
    <property type="match status" value="1"/>
</dbReference>
<dbReference type="KEGG" id="dpr:Despr_0343"/>
<gene>
    <name evidence="3" type="ordered locus">Despr_0343</name>
</gene>
<evidence type="ECO:0000256" key="1">
    <source>
        <dbReference type="SAM" id="Phobius"/>
    </source>
</evidence>
<keyword evidence="1" id="KW-0472">Membrane</keyword>
<evidence type="ECO:0000313" key="4">
    <source>
        <dbReference type="Proteomes" id="UP000006365"/>
    </source>
</evidence>